<evidence type="ECO:0000259" key="7">
    <source>
        <dbReference type="Pfam" id="PF04991"/>
    </source>
</evidence>
<evidence type="ECO:0000256" key="2">
    <source>
        <dbReference type="ARBA" id="ARBA00022692"/>
    </source>
</evidence>
<evidence type="ECO:0000256" key="6">
    <source>
        <dbReference type="SAM" id="SignalP"/>
    </source>
</evidence>
<feature type="compositionally biased region" description="Acidic residues" evidence="5">
    <location>
        <begin position="251"/>
        <end position="260"/>
    </location>
</feature>
<dbReference type="Proteomes" id="UP000799423">
    <property type="component" value="Unassembled WGS sequence"/>
</dbReference>
<feature type="signal peptide" evidence="6">
    <location>
        <begin position="1"/>
        <end position="18"/>
    </location>
</feature>
<dbReference type="PANTHER" id="PTHR15407">
    <property type="entry name" value="FUKUTIN-RELATED"/>
    <property type="match status" value="1"/>
</dbReference>
<evidence type="ECO:0000256" key="3">
    <source>
        <dbReference type="ARBA" id="ARBA00022989"/>
    </source>
</evidence>
<dbReference type="EMBL" id="MU006298">
    <property type="protein sequence ID" value="KAF2852504.1"/>
    <property type="molecule type" value="Genomic_DNA"/>
</dbReference>
<dbReference type="InterPro" id="IPR009644">
    <property type="entry name" value="FKTN/MNN4/W02B3.4-1"/>
</dbReference>
<dbReference type="GO" id="GO:0009100">
    <property type="term" value="P:glycoprotein metabolic process"/>
    <property type="evidence" value="ECO:0007669"/>
    <property type="project" value="UniProtKB-ARBA"/>
</dbReference>
<feature type="domain" description="LicD/FKTN/FKRP nucleotidyltransferase" evidence="7">
    <location>
        <begin position="95"/>
        <end position="242"/>
    </location>
</feature>
<feature type="compositionally biased region" description="Basic residues" evidence="5">
    <location>
        <begin position="352"/>
        <end position="369"/>
    </location>
</feature>
<dbReference type="GO" id="GO:0016020">
    <property type="term" value="C:membrane"/>
    <property type="evidence" value="ECO:0007669"/>
    <property type="project" value="UniProtKB-SubCell"/>
</dbReference>
<keyword evidence="9" id="KW-1185">Reference proteome</keyword>
<keyword evidence="6" id="KW-0732">Signal</keyword>
<feature type="compositionally biased region" description="Acidic residues" evidence="5">
    <location>
        <begin position="383"/>
        <end position="394"/>
    </location>
</feature>
<dbReference type="OrthoDB" id="444255at2759"/>
<dbReference type="Pfam" id="PF04991">
    <property type="entry name" value="LicD"/>
    <property type="match status" value="2"/>
</dbReference>
<organism evidence="8 9">
    <name type="scientific">Plenodomus tracheiphilus IPT5</name>
    <dbReference type="NCBI Taxonomy" id="1408161"/>
    <lineage>
        <taxon>Eukaryota</taxon>
        <taxon>Fungi</taxon>
        <taxon>Dikarya</taxon>
        <taxon>Ascomycota</taxon>
        <taxon>Pezizomycotina</taxon>
        <taxon>Dothideomycetes</taxon>
        <taxon>Pleosporomycetidae</taxon>
        <taxon>Pleosporales</taxon>
        <taxon>Pleosporineae</taxon>
        <taxon>Leptosphaeriaceae</taxon>
        <taxon>Plenodomus</taxon>
    </lineage>
</organism>
<feature type="region of interest" description="Disordered" evidence="5">
    <location>
        <begin position="339"/>
        <end position="404"/>
    </location>
</feature>
<feature type="chain" id="PRO_5025446302" description="LicD/FKTN/FKRP nucleotidyltransferase domain-containing protein" evidence="6">
    <location>
        <begin position="19"/>
        <end position="404"/>
    </location>
</feature>
<protein>
    <recommendedName>
        <fullName evidence="7">LicD/FKTN/FKRP nucleotidyltransferase domain-containing protein</fullName>
    </recommendedName>
</protein>
<keyword evidence="4" id="KW-0472">Membrane</keyword>
<keyword evidence="2" id="KW-0812">Transmembrane</keyword>
<evidence type="ECO:0000313" key="9">
    <source>
        <dbReference type="Proteomes" id="UP000799423"/>
    </source>
</evidence>
<keyword evidence="3" id="KW-1133">Transmembrane helix</keyword>
<dbReference type="InterPro" id="IPR007074">
    <property type="entry name" value="LicD/FKTN/FKRP_NTP_transf"/>
</dbReference>
<gene>
    <name evidence="8" type="ORF">T440DRAFT_553393</name>
</gene>
<feature type="compositionally biased region" description="Basic and acidic residues" evidence="5">
    <location>
        <begin position="370"/>
        <end position="382"/>
    </location>
</feature>
<name>A0A6A7BAT0_9PLEO</name>
<feature type="region of interest" description="Disordered" evidence="5">
    <location>
        <begin position="236"/>
        <end position="266"/>
    </location>
</feature>
<reference evidence="8" key="1">
    <citation type="submission" date="2020-01" db="EMBL/GenBank/DDBJ databases">
        <authorList>
            <consortium name="DOE Joint Genome Institute"/>
            <person name="Haridas S."/>
            <person name="Albert R."/>
            <person name="Binder M."/>
            <person name="Bloem J."/>
            <person name="Labutti K."/>
            <person name="Salamov A."/>
            <person name="Andreopoulos B."/>
            <person name="Baker S.E."/>
            <person name="Barry K."/>
            <person name="Bills G."/>
            <person name="Bluhm B.H."/>
            <person name="Cannon C."/>
            <person name="Castanera R."/>
            <person name="Culley D.E."/>
            <person name="Daum C."/>
            <person name="Ezra D."/>
            <person name="Gonzalez J.B."/>
            <person name="Henrissat B."/>
            <person name="Kuo A."/>
            <person name="Liang C."/>
            <person name="Lipzen A."/>
            <person name="Lutzoni F."/>
            <person name="Magnuson J."/>
            <person name="Mondo S."/>
            <person name="Nolan M."/>
            <person name="Ohm R."/>
            <person name="Pangilinan J."/>
            <person name="Park H.-J."/>
            <person name="Ramirez L."/>
            <person name="Alfaro M."/>
            <person name="Sun H."/>
            <person name="Tritt A."/>
            <person name="Yoshinaga Y."/>
            <person name="Zwiers L.-H."/>
            <person name="Turgeon B.G."/>
            <person name="Goodwin S.B."/>
            <person name="Spatafora J.W."/>
            <person name="Crous P.W."/>
            <person name="Grigoriev I.V."/>
        </authorList>
    </citation>
    <scope>NUCLEOTIDE SEQUENCE</scope>
    <source>
        <strain evidence="8">IPT5</strain>
    </source>
</reference>
<evidence type="ECO:0000256" key="5">
    <source>
        <dbReference type="SAM" id="MobiDB-lite"/>
    </source>
</evidence>
<proteinExistence type="predicted"/>
<comment type="subcellular location">
    <subcellularLocation>
        <location evidence="1">Membrane</location>
        <topology evidence="1">Single-pass membrane protein</topology>
    </subcellularLocation>
</comment>
<evidence type="ECO:0000256" key="4">
    <source>
        <dbReference type="ARBA" id="ARBA00023136"/>
    </source>
</evidence>
<evidence type="ECO:0000313" key="8">
    <source>
        <dbReference type="EMBL" id="KAF2852504.1"/>
    </source>
</evidence>
<accession>A0A6A7BAT0</accession>
<dbReference type="AlphaFoldDB" id="A0A6A7BAT0"/>
<feature type="domain" description="LicD/FKTN/FKRP nucleotidyltransferase" evidence="7">
    <location>
        <begin position="271"/>
        <end position="309"/>
    </location>
</feature>
<dbReference type="PANTHER" id="PTHR15407:SF32">
    <property type="entry name" value="PROTEIN (MNN4), PUTATIVE (AFU_ORTHOLOGUE AFUA_1G03790)-RELATED"/>
    <property type="match status" value="1"/>
</dbReference>
<evidence type="ECO:0000256" key="1">
    <source>
        <dbReference type="ARBA" id="ARBA00004167"/>
    </source>
</evidence>
<sequence>MQLPVEILLLSLAPLAASATIRARSATFDHLLGLTSLTNDQSRKDLVQRPNKYFHEATFDAHYDGRFAGTGLPLETRTWHLRLLLRTYIETMNRIGIKTWIMHGCLLGWFWNGKIMPWDNDVDVMVEESGMRELGNWWNMTVHHFSGLNLGLLDPPPNSQDEKTDQDLSKDQLLALEVTKMKIENLRTEVLETGKKYLLEINPQHINTSTTDKYNLIDARWIDTSTGLYIDITTLHTTPDMPSNPPPSDPNVDDPDDLDQDATPPLEMFTKDNHVYTSTSLFPLRTTTFESIPIKIPYDYSAILAEEYGAKALTRTWYAAPKGKVFEFMRERKEWVEREEGFGGEGRGSQGRSRKGSSAKGRGGGRRKAKTVDDILEGREGELIEDDEDGDGDGEGFVQFGGGW</sequence>